<dbReference type="Pfam" id="PF01757">
    <property type="entry name" value="Acyl_transf_3"/>
    <property type="match status" value="1"/>
</dbReference>
<feature type="transmembrane region" description="Helical" evidence="1">
    <location>
        <begin position="355"/>
        <end position="378"/>
    </location>
</feature>
<feature type="transmembrane region" description="Helical" evidence="1">
    <location>
        <begin position="587"/>
        <end position="606"/>
    </location>
</feature>
<feature type="transmembrane region" description="Helical" evidence="1">
    <location>
        <begin position="258"/>
        <end position="283"/>
    </location>
</feature>
<organism evidence="3 4">
    <name type="scientific">Candidula unifasciata</name>
    <dbReference type="NCBI Taxonomy" id="100452"/>
    <lineage>
        <taxon>Eukaryota</taxon>
        <taxon>Metazoa</taxon>
        <taxon>Spiralia</taxon>
        <taxon>Lophotrochozoa</taxon>
        <taxon>Mollusca</taxon>
        <taxon>Gastropoda</taxon>
        <taxon>Heterobranchia</taxon>
        <taxon>Euthyneura</taxon>
        <taxon>Panpulmonata</taxon>
        <taxon>Eupulmonata</taxon>
        <taxon>Stylommatophora</taxon>
        <taxon>Helicina</taxon>
        <taxon>Helicoidea</taxon>
        <taxon>Geomitridae</taxon>
        <taxon>Candidula</taxon>
    </lineage>
</organism>
<dbReference type="AlphaFoldDB" id="A0A8S3YQA6"/>
<dbReference type="EMBL" id="CAJHNH020000704">
    <property type="protein sequence ID" value="CAG5119407.1"/>
    <property type="molecule type" value="Genomic_DNA"/>
</dbReference>
<evidence type="ECO:0000313" key="3">
    <source>
        <dbReference type="EMBL" id="CAG5119407.1"/>
    </source>
</evidence>
<feature type="transmembrane region" description="Helical" evidence="1">
    <location>
        <begin position="479"/>
        <end position="502"/>
    </location>
</feature>
<dbReference type="InterPro" id="IPR052728">
    <property type="entry name" value="O2_lipid_transport_reg"/>
</dbReference>
<keyword evidence="1" id="KW-0812">Transmembrane</keyword>
<dbReference type="OrthoDB" id="207378at2759"/>
<sequence>MSLQLLVSTWNDVGTWPKRTQASSSCELDVERAIIGYQSDELWALQLFDAWATPGPSLLQGRSMFAGSYSQCKETRAPDTADRAGFKGNYCVVVLLNLTHPVPRTMILMTTHLINVGVCLPDTCTGEDITRLFQERIQSLIFSSIFAVASVDCRSEEKEYDIFTKLAIAISAVILILTAAGSTLDVCMVDCASSPHQAQQNNKLTPVTHQESNQTQKANSITAVSAKENGVLITFLLSFSAWTNGKRLLSTSQTRDNIAVISGIRFLSMAWIVTGHTLSFLLMSFSDNVEQALPDIYNWHAYRIILNLHYAVDTFFTLSGFLVAHKWLKPVMEKGWAFNWRYFFLHRYWRLTPPLMIAVVLVQGYQGLLVSGAIAATMQPSDKFSCQKNWWQLPLYVNNIVTTDILQQCMGQTWSLAVDMQFYLLSPLMLIPFYYHRLAGVFSCLLFVVAQWTYVGWLYHHYQWTDDFLSITTEWMAYYYIHCYTRVAPFAMGILTAYILSAKGGRVKMSRNQVIIGWTLATVAVYTVACSHPGHGTNSSLTTLYSVTERSIWAAAVLWIIVACVSGYGGPVNAILSWTPFTVLSRITYMGYLVHICIMNVIFANLERYVYINLWSTAAFAAASLFYTCVVAGVLAVLVEFPLLSLEKIFVGQTKKVK</sequence>
<proteinExistence type="predicted"/>
<feature type="transmembrane region" description="Helical" evidence="1">
    <location>
        <begin position="304"/>
        <end position="324"/>
    </location>
</feature>
<evidence type="ECO:0000313" key="4">
    <source>
        <dbReference type="Proteomes" id="UP000678393"/>
    </source>
</evidence>
<dbReference type="InterPro" id="IPR002656">
    <property type="entry name" value="Acyl_transf_3_dom"/>
</dbReference>
<dbReference type="PANTHER" id="PTHR11161:SF0">
    <property type="entry name" value="O-ACYLTRANSFERASE LIKE PROTEIN"/>
    <property type="match status" value="1"/>
</dbReference>
<dbReference type="SMART" id="SM00703">
    <property type="entry name" value="NRF"/>
    <property type="match status" value="1"/>
</dbReference>
<feature type="domain" description="Nose resistant-to-fluoxetine protein N-terminal" evidence="2">
    <location>
        <begin position="23"/>
        <end position="155"/>
    </location>
</feature>
<dbReference type="PANTHER" id="PTHR11161">
    <property type="entry name" value="O-ACYLTRANSFERASE"/>
    <property type="match status" value="1"/>
</dbReference>
<feature type="transmembrane region" description="Helical" evidence="1">
    <location>
        <begin position="438"/>
        <end position="459"/>
    </location>
</feature>
<feature type="transmembrane region" description="Helical" evidence="1">
    <location>
        <begin position="618"/>
        <end position="639"/>
    </location>
</feature>
<feature type="transmembrane region" description="Helical" evidence="1">
    <location>
        <begin position="514"/>
        <end position="532"/>
    </location>
</feature>
<reference evidence="3" key="1">
    <citation type="submission" date="2021-04" db="EMBL/GenBank/DDBJ databases">
        <authorList>
            <consortium name="Molecular Ecology Group"/>
        </authorList>
    </citation>
    <scope>NUCLEOTIDE SEQUENCE</scope>
</reference>
<dbReference type="Pfam" id="PF20146">
    <property type="entry name" value="NRF"/>
    <property type="match status" value="1"/>
</dbReference>
<dbReference type="InterPro" id="IPR006621">
    <property type="entry name" value="Nose-resist-to-fluoxetine_N"/>
</dbReference>
<keyword evidence="1" id="KW-0472">Membrane</keyword>
<evidence type="ECO:0000259" key="2">
    <source>
        <dbReference type="SMART" id="SM00703"/>
    </source>
</evidence>
<feature type="transmembrane region" description="Helical" evidence="1">
    <location>
        <begin position="162"/>
        <end position="180"/>
    </location>
</feature>
<dbReference type="Proteomes" id="UP000678393">
    <property type="component" value="Unassembled WGS sequence"/>
</dbReference>
<keyword evidence="1" id="KW-1133">Transmembrane helix</keyword>
<evidence type="ECO:0000256" key="1">
    <source>
        <dbReference type="SAM" id="Phobius"/>
    </source>
</evidence>
<accession>A0A8S3YQA6</accession>
<protein>
    <recommendedName>
        <fullName evidence="2">Nose resistant-to-fluoxetine protein N-terminal domain-containing protein</fullName>
    </recommendedName>
</protein>
<feature type="transmembrane region" description="Helical" evidence="1">
    <location>
        <begin position="552"/>
        <end position="575"/>
    </location>
</feature>
<name>A0A8S3YQA6_9EUPU</name>
<dbReference type="GO" id="GO:0016747">
    <property type="term" value="F:acyltransferase activity, transferring groups other than amino-acyl groups"/>
    <property type="evidence" value="ECO:0007669"/>
    <property type="project" value="InterPro"/>
</dbReference>
<gene>
    <name evidence="3" type="ORF">CUNI_LOCUS4965</name>
</gene>
<comment type="caution">
    <text evidence="3">The sequence shown here is derived from an EMBL/GenBank/DDBJ whole genome shotgun (WGS) entry which is preliminary data.</text>
</comment>
<keyword evidence="4" id="KW-1185">Reference proteome</keyword>